<feature type="chain" id="PRO_5032828707" evidence="1">
    <location>
        <begin position="23"/>
        <end position="112"/>
    </location>
</feature>
<protein>
    <submittedName>
        <fullName evidence="2">Uncharacterized protein</fullName>
    </submittedName>
</protein>
<name>A0A829YAD8_9GAMM</name>
<dbReference type="RefSeq" id="WP_161811254.1">
    <property type="nucleotide sequence ID" value="NZ_BLJN01000001.1"/>
</dbReference>
<proteinExistence type="predicted"/>
<evidence type="ECO:0000256" key="1">
    <source>
        <dbReference type="SAM" id="SignalP"/>
    </source>
</evidence>
<accession>A0A829YAD8</accession>
<reference evidence="3" key="1">
    <citation type="submission" date="2020-01" db="EMBL/GenBank/DDBJ databases">
        <title>'Steroidobacter agaridevorans' sp. nov., agar-degrading bacteria isolated from rhizosphere soils.</title>
        <authorList>
            <person name="Ikenaga M."/>
            <person name="Kataoka M."/>
            <person name="Murouchi A."/>
            <person name="Katsuragi S."/>
            <person name="Sakai M."/>
        </authorList>
    </citation>
    <scope>NUCLEOTIDE SEQUENCE [LARGE SCALE GENOMIC DNA]</scope>
    <source>
        <strain evidence="3">YU21-B</strain>
    </source>
</reference>
<dbReference type="Proteomes" id="UP000445000">
    <property type="component" value="Unassembled WGS sequence"/>
</dbReference>
<keyword evidence="3" id="KW-1185">Reference proteome</keyword>
<gene>
    <name evidence="2" type="ORF">GCM10011487_16020</name>
</gene>
<keyword evidence="1" id="KW-0732">Signal</keyword>
<dbReference type="AlphaFoldDB" id="A0A829YAD8"/>
<evidence type="ECO:0000313" key="2">
    <source>
        <dbReference type="EMBL" id="GFE79602.1"/>
    </source>
</evidence>
<sequence>MHRGIRNILLIALLQLATPAQAAWVTYNGKVEQILTYPGGTYFYVILDAQPASPGNSTCNPALFAVDGPGANKTLSIVELAAATERSLAITIDDAATCVGGYLPVVRVTFIN</sequence>
<comment type="caution">
    <text evidence="2">The sequence shown here is derived from an EMBL/GenBank/DDBJ whole genome shotgun (WGS) entry which is preliminary data.</text>
</comment>
<dbReference type="EMBL" id="BLJN01000001">
    <property type="protein sequence ID" value="GFE79602.1"/>
    <property type="molecule type" value="Genomic_DNA"/>
</dbReference>
<feature type="signal peptide" evidence="1">
    <location>
        <begin position="1"/>
        <end position="22"/>
    </location>
</feature>
<evidence type="ECO:0000313" key="3">
    <source>
        <dbReference type="Proteomes" id="UP000445000"/>
    </source>
</evidence>
<organism evidence="2 3">
    <name type="scientific">Steroidobacter agaridevorans</name>
    <dbReference type="NCBI Taxonomy" id="2695856"/>
    <lineage>
        <taxon>Bacteria</taxon>
        <taxon>Pseudomonadati</taxon>
        <taxon>Pseudomonadota</taxon>
        <taxon>Gammaproteobacteria</taxon>
        <taxon>Steroidobacterales</taxon>
        <taxon>Steroidobacteraceae</taxon>
        <taxon>Steroidobacter</taxon>
    </lineage>
</organism>